<gene>
    <name evidence="13" type="primary">ccmD</name>
    <name evidence="13" type="ORF">E2L08_03415</name>
</gene>
<evidence type="ECO:0000256" key="11">
    <source>
        <dbReference type="ARBA" id="ARBA00023136"/>
    </source>
</evidence>
<dbReference type="GO" id="GO:0005886">
    <property type="term" value="C:plasma membrane"/>
    <property type="evidence" value="ECO:0007669"/>
    <property type="project" value="UniProtKB-SubCell"/>
</dbReference>
<evidence type="ECO:0000313" key="13">
    <source>
        <dbReference type="EMBL" id="TDL83701.1"/>
    </source>
</evidence>
<proteinExistence type="inferred from homology"/>
<reference evidence="13 14" key="1">
    <citation type="submission" date="2019-03" db="EMBL/GenBank/DDBJ databases">
        <title>Primorskyibacter sp. SS33 isolated from sediments.</title>
        <authorList>
            <person name="Xunke S."/>
        </authorList>
    </citation>
    <scope>NUCLEOTIDE SEQUENCE [LARGE SCALE GENOMIC DNA]</scope>
    <source>
        <strain evidence="13 14">SS33</strain>
    </source>
</reference>
<evidence type="ECO:0000256" key="9">
    <source>
        <dbReference type="ARBA" id="ARBA00022748"/>
    </source>
</evidence>
<evidence type="ECO:0000256" key="3">
    <source>
        <dbReference type="ARBA" id="ARBA00008741"/>
    </source>
</evidence>
<evidence type="ECO:0000256" key="5">
    <source>
        <dbReference type="ARBA" id="ARBA00022448"/>
    </source>
</evidence>
<evidence type="ECO:0000256" key="12">
    <source>
        <dbReference type="RuleBase" id="RU363101"/>
    </source>
</evidence>
<dbReference type="Proteomes" id="UP000295701">
    <property type="component" value="Unassembled WGS sequence"/>
</dbReference>
<keyword evidence="7 12" id="KW-0997">Cell inner membrane</keyword>
<dbReference type="EMBL" id="SNAA01000002">
    <property type="protein sequence ID" value="TDL83701.1"/>
    <property type="molecule type" value="Genomic_DNA"/>
</dbReference>
<evidence type="ECO:0000256" key="8">
    <source>
        <dbReference type="ARBA" id="ARBA00022692"/>
    </source>
</evidence>
<dbReference type="InterPro" id="IPR007078">
    <property type="entry name" value="Haem_export_protD_CcmD"/>
</dbReference>
<dbReference type="NCBIfam" id="TIGR03141">
    <property type="entry name" value="cytochro_ccmD"/>
    <property type="match status" value="1"/>
</dbReference>
<protein>
    <recommendedName>
        <fullName evidence="4 12">Heme exporter protein D</fullName>
    </recommendedName>
</protein>
<keyword evidence="9 12" id="KW-0201">Cytochrome c-type biogenesis</keyword>
<keyword evidence="14" id="KW-1185">Reference proteome</keyword>
<evidence type="ECO:0000256" key="2">
    <source>
        <dbReference type="ARBA" id="ARBA00004377"/>
    </source>
</evidence>
<comment type="subcellular location">
    <subcellularLocation>
        <location evidence="2 12">Cell inner membrane</location>
        <topology evidence="2 12">Single-pass membrane protein</topology>
    </subcellularLocation>
</comment>
<comment type="function">
    <text evidence="1 12">Required for the export of heme to the periplasm for the biogenesis of c-type cytochromes.</text>
</comment>
<evidence type="ECO:0000256" key="7">
    <source>
        <dbReference type="ARBA" id="ARBA00022519"/>
    </source>
</evidence>
<dbReference type="GO" id="GO:0017004">
    <property type="term" value="P:cytochrome complex assembly"/>
    <property type="evidence" value="ECO:0007669"/>
    <property type="project" value="UniProtKB-KW"/>
</dbReference>
<evidence type="ECO:0000256" key="6">
    <source>
        <dbReference type="ARBA" id="ARBA00022475"/>
    </source>
</evidence>
<dbReference type="GO" id="GO:0015886">
    <property type="term" value="P:heme transport"/>
    <property type="evidence" value="ECO:0007669"/>
    <property type="project" value="InterPro"/>
</dbReference>
<evidence type="ECO:0000313" key="14">
    <source>
        <dbReference type="Proteomes" id="UP000295701"/>
    </source>
</evidence>
<comment type="similarity">
    <text evidence="3 12">Belongs to the CcmD/CycX/HelD family.</text>
</comment>
<accession>A0A4R6AHM0</accession>
<keyword evidence="11 12" id="KW-0472">Membrane</keyword>
<evidence type="ECO:0000256" key="1">
    <source>
        <dbReference type="ARBA" id="ARBA00002442"/>
    </source>
</evidence>
<name>A0A4R6AHM0_9RHOB</name>
<sequence length="49" mass="5457">MPDLGKYAAEVLGAYASTAILLAALVVLTWRRSARVRRALERAEARRDE</sequence>
<comment type="caution">
    <text evidence="13">The sequence shown here is derived from an EMBL/GenBank/DDBJ whole genome shotgun (WGS) entry which is preliminary data.</text>
</comment>
<dbReference type="RefSeq" id="WP_133395653.1">
    <property type="nucleotide sequence ID" value="NZ_SNAA01000002.1"/>
</dbReference>
<keyword evidence="5 12" id="KW-0813">Transport</keyword>
<keyword evidence="6 12" id="KW-1003">Cell membrane</keyword>
<feature type="transmembrane region" description="Helical" evidence="12">
    <location>
        <begin position="12"/>
        <end position="30"/>
    </location>
</feature>
<evidence type="ECO:0000256" key="4">
    <source>
        <dbReference type="ARBA" id="ARBA00016461"/>
    </source>
</evidence>
<dbReference type="Pfam" id="PF04995">
    <property type="entry name" value="CcmD"/>
    <property type="match status" value="1"/>
</dbReference>
<evidence type="ECO:0000256" key="10">
    <source>
        <dbReference type="ARBA" id="ARBA00022989"/>
    </source>
</evidence>
<organism evidence="13 14">
    <name type="scientific">Palleronia sediminis</name>
    <dbReference type="NCBI Taxonomy" id="2547833"/>
    <lineage>
        <taxon>Bacteria</taxon>
        <taxon>Pseudomonadati</taxon>
        <taxon>Pseudomonadota</taxon>
        <taxon>Alphaproteobacteria</taxon>
        <taxon>Rhodobacterales</taxon>
        <taxon>Roseobacteraceae</taxon>
        <taxon>Palleronia</taxon>
    </lineage>
</organism>
<dbReference type="AlphaFoldDB" id="A0A4R6AHM0"/>
<keyword evidence="10 12" id="KW-1133">Transmembrane helix</keyword>
<keyword evidence="8 12" id="KW-0812">Transmembrane</keyword>